<dbReference type="eggNOG" id="COG1396">
    <property type="taxonomic scope" value="Bacteria"/>
</dbReference>
<dbReference type="EMBL" id="BAFH01000004">
    <property type="protein sequence ID" value="GAB64161.1"/>
    <property type="molecule type" value="Genomic_DNA"/>
</dbReference>
<keyword evidence="1" id="KW-0805">Transcription regulation</keyword>
<dbReference type="Proteomes" id="UP000002985">
    <property type="component" value="Unassembled WGS sequence"/>
</dbReference>
<evidence type="ECO:0000256" key="3">
    <source>
        <dbReference type="ARBA" id="ARBA00023163"/>
    </source>
</evidence>
<evidence type="ECO:0000259" key="4">
    <source>
        <dbReference type="PROSITE" id="PS50943"/>
    </source>
</evidence>
<evidence type="ECO:0000313" key="6">
    <source>
        <dbReference type="Proteomes" id="UP000002985"/>
    </source>
</evidence>
<dbReference type="SUPFAM" id="SSF47413">
    <property type="entry name" value="lambda repressor-like DNA-binding domains"/>
    <property type="match status" value="1"/>
</dbReference>
<keyword evidence="6" id="KW-1185">Reference proteome</keyword>
<proteinExistence type="predicted"/>
<dbReference type="STRING" id="247490.KSU1_D0852"/>
<dbReference type="OrthoDB" id="9814553at2"/>
<dbReference type="GO" id="GO:0003700">
    <property type="term" value="F:DNA-binding transcription factor activity"/>
    <property type="evidence" value="ECO:0007669"/>
    <property type="project" value="TreeGrafter"/>
</dbReference>
<dbReference type="PANTHER" id="PTHR46797">
    <property type="entry name" value="HTH-TYPE TRANSCRIPTIONAL REGULATOR"/>
    <property type="match status" value="1"/>
</dbReference>
<dbReference type="InterPro" id="IPR001387">
    <property type="entry name" value="Cro/C1-type_HTH"/>
</dbReference>
<feature type="domain" description="HTH cro/C1-type" evidence="4">
    <location>
        <begin position="11"/>
        <end position="65"/>
    </location>
</feature>
<dbReference type="GO" id="GO:0003677">
    <property type="term" value="F:DNA binding"/>
    <property type="evidence" value="ECO:0007669"/>
    <property type="project" value="UniProtKB-KW"/>
</dbReference>
<sequence length="128" mass="14906">MEKRNIVGSNIRRFRLDAGITQEELALISGLSQGYINQLENGRRNYTQKSLELIAHAMSIPLIEFFKEEESKQVSFVAEKGDNYQKKSPNKREFFQLLSDLPEHIIDHYLTLLKLERELVIKNKKTAL</sequence>
<dbReference type="InterPro" id="IPR050807">
    <property type="entry name" value="TransReg_Diox_bact_type"/>
</dbReference>
<dbReference type="PROSITE" id="PS50943">
    <property type="entry name" value="HTH_CROC1"/>
    <property type="match status" value="1"/>
</dbReference>
<dbReference type="Pfam" id="PF01381">
    <property type="entry name" value="HTH_3"/>
    <property type="match status" value="1"/>
</dbReference>
<evidence type="ECO:0000313" key="5">
    <source>
        <dbReference type="EMBL" id="GAB64161.1"/>
    </source>
</evidence>
<dbReference type="GO" id="GO:0005829">
    <property type="term" value="C:cytosol"/>
    <property type="evidence" value="ECO:0007669"/>
    <property type="project" value="TreeGrafter"/>
</dbReference>
<dbReference type="PANTHER" id="PTHR46797:SF23">
    <property type="entry name" value="HTH-TYPE TRANSCRIPTIONAL REGULATOR SUTR"/>
    <property type="match status" value="1"/>
</dbReference>
<comment type="caution">
    <text evidence="5">The sequence shown here is derived from an EMBL/GenBank/DDBJ whole genome shotgun (WGS) entry which is preliminary data.</text>
</comment>
<reference evidence="5 6" key="1">
    <citation type="journal article" date="2012" name="FEBS Lett.">
        <title>Anammox organism KSU-1 expresses a NirK-type copper-containing nitrite reductase instead of a NirS-type with cytochrome cd1.</title>
        <authorList>
            <person name="Hira D."/>
            <person name="Toh H."/>
            <person name="Migita C.T."/>
            <person name="Okubo H."/>
            <person name="Nishiyama T."/>
            <person name="Hattori M."/>
            <person name="Furukawa K."/>
            <person name="Fujii T."/>
        </authorList>
    </citation>
    <scope>NUCLEOTIDE SEQUENCE [LARGE SCALE GENOMIC DNA]</scope>
</reference>
<dbReference type="SMART" id="SM00530">
    <property type="entry name" value="HTH_XRE"/>
    <property type="match status" value="1"/>
</dbReference>
<dbReference type="AlphaFoldDB" id="I3IR16"/>
<protein>
    <recommendedName>
        <fullName evidence="4">HTH cro/C1-type domain-containing protein</fullName>
    </recommendedName>
</protein>
<dbReference type="InterPro" id="IPR010982">
    <property type="entry name" value="Lambda_DNA-bd_dom_sf"/>
</dbReference>
<evidence type="ECO:0000256" key="1">
    <source>
        <dbReference type="ARBA" id="ARBA00023015"/>
    </source>
</evidence>
<name>I3IR16_9BACT</name>
<organism evidence="5 6">
    <name type="scientific">Candidatus Jettenia caeni</name>
    <dbReference type="NCBI Taxonomy" id="247490"/>
    <lineage>
        <taxon>Bacteria</taxon>
        <taxon>Pseudomonadati</taxon>
        <taxon>Planctomycetota</taxon>
        <taxon>Candidatus Brocadiia</taxon>
        <taxon>Candidatus Brocadiales</taxon>
        <taxon>Candidatus Brocadiaceae</taxon>
        <taxon>Candidatus Jettenia</taxon>
    </lineage>
</organism>
<keyword evidence="3" id="KW-0804">Transcription</keyword>
<dbReference type="Gene3D" id="1.10.260.40">
    <property type="entry name" value="lambda repressor-like DNA-binding domains"/>
    <property type="match status" value="1"/>
</dbReference>
<accession>I3IR16</accession>
<dbReference type="CDD" id="cd00093">
    <property type="entry name" value="HTH_XRE"/>
    <property type="match status" value="1"/>
</dbReference>
<keyword evidence="2" id="KW-0238">DNA-binding</keyword>
<evidence type="ECO:0000256" key="2">
    <source>
        <dbReference type="ARBA" id="ARBA00023125"/>
    </source>
</evidence>
<gene>
    <name evidence="5" type="ORF">KSU1_D0852</name>
</gene>